<accession>A0A0C2WQK6</accession>
<dbReference type="HOGENOM" id="CLU_3031878_0_0_1"/>
<organism evidence="1 2">
    <name type="scientific">Amanita muscaria (strain Koide BX008)</name>
    <dbReference type="NCBI Taxonomy" id="946122"/>
    <lineage>
        <taxon>Eukaryota</taxon>
        <taxon>Fungi</taxon>
        <taxon>Dikarya</taxon>
        <taxon>Basidiomycota</taxon>
        <taxon>Agaricomycotina</taxon>
        <taxon>Agaricomycetes</taxon>
        <taxon>Agaricomycetidae</taxon>
        <taxon>Agaricales</taxon>
        <taxon>Pluteineae</taxon>
        <taxon>Amanitaceae</taxon>
        <taxon>Amanita</taxon>
    </lineage>
</organism>
<dbReference type="EMBL" id="KN818254">
    <property type="protein sequence ID" value="KIL63952.1"/>
    <property type="molecule type" value="Genomic_DNA"/>
</dbReference>
<proteinExistence type="predicted"/>
<sequence>MGGNTGGNSGGTVLPGGVRKGFSPWNQVKLVLESLYDRGLTIQKSVKALPSLGVC</sequence>
<dbReference type="AlphaFoldDB" id="A0A0C2WQK6"/>
<evidence type="ECO:0000313" key="2">
    <source>
        <dbReference type="Proteomes" id="UP000054549"/>
    </source>
</evidence>
<dbReference type="InParanoid" id="A0A0C2WQK6"/>
<name>A0A0C2WQK6_AMAMK</name>
<keyword evidence="2" id="KW-1185">Reference proteome</keyword>
<dbReference type="Proteomes" id="UP000054549">
    <property type="component" value="Unassembled WGS sequence"/>
</dbReference>
<reference evidence="1 2" key="1">
    <citation type="submission" date="2014-04" db="EMBL/GenBank/DDBJ databases">
        <title>Evolutionary Origins and Diversification of the Mycorrhizal Mutualists.</title>
        <authorList>
            <consortium name="DOE Joint Genome Institute"/>
            <consortium name="Mycorrhizal Genomics Consortium"/>
            <person name="Kohler A."/>
            <person name="Kuo A."/>
            <person name="Nagy L.G."/>
            <person name="Floudas D."/>
            <person name="Copeland A."/>
            <person name="Barry K.W."/>
            <person name="Cichocki N."/>
            <person name="Veneault-Fourrey C."/>
            <person name="LaButti K."/>
            <person name="Lindquist E.A."/>
            <person name="Lipzen A."/>
            <person name="Lundell T."/>
            <person name="Morin E."/>
            <person name="Murat C."/>
            <person name="Riley R."/>
            <person name="Ohm R."/>
            <person name="Sun H."/>
            <person name="Tunlid A."/>
            <person name="Henrissat B."/>
            <person name="Grigoriev I.V."/>
            <person name="Hibbett D.S."/>
            <person name="Martin F."/>
        </authorList>
    </citation>
    <scope>NUCLEOTIDE SEQUENCE [LARGE SCALE GENOMIC DNA]</scope>
    <source>
        <strain evidence="1 2">Koide BX008</strain>
    </source>
</reference>
<evidence type="ECO:0000313" key="1">
    <source>
        <dbReference type="EMBL" id="KIL63952.1"/>
    </source>
</evidence>
<protein>
    <submittedName>
        <fullName evidence="1">Uncharacterized protein</fullName>
    </submittedName>
</protein>
<gene>
    <name evidence="1" type="ORF">M378DRAFT_163914</name>
</gene>